<dbReference type="Proteomes" id="UP001165653">
    <property type="component" value="Unassembled WGS sequence"/>
</dbReference>
<comment type="caution">
    <text evidence="2">The sequence shown here is derived from an EMBL/GenBank/DDBJ whole genome shotgun (WGS) entry which is preliminary data.</text>
</comment>
<evidence type="ECO:0000313" key="2">
    <source>
        <dbReference type="EMBL" id="MCW1911978.1"/>
    </source>
</evidence>
<feature type="region of interest" description="Disordered" evidence="1">
    <location>
        <begin position="151"/>
        <end position="178"/>
    </location>
</feature>
<accession>A0ABT3FWK0</accession>
<keyword evidence="3" id="KW-1185">Reference proteome</keyword>
<evidence type="ECO:0000256" key="1">
    <source>
        <dbReference type="SAM" id="MobiDB-lite"/>
    </source>
</evidence>
<protein>
    <submittedName>
        <fullName evidence="2">Uncharacterized protein</fullName>
    </submittedName>
</protein>
<name>A0ABT3FWK0_9BACT</name>
<proteinExistence type="predicted"/>
<sequence length="178" mass="19363">MKRIRVLLFLVLLAAVGALLWLAWREDAAMPASPPPPVAIRPTNRIEFPVPPQPSAAESILDGYGDPASPPIEDLRKIHRVVTGYFSVVKDGSRHPIGGNPDLAAALRGDNPNREIFVREDHPIFGKDGSIIDRWGSAVVVHPEAYRQLALRSSGPDRSPYTADDLVLSPSGVQQPAR</sequence>
<gene>
    <name evidence="2" type="ORF">OJ996_00225</name>
</gene>
<evidence type="ECO:0000313" key="3">
    <source>
        <dbReference type="Proteomes" id="UP001165653"/>
    </source>
</evidence>
<organism evidence="2 3">
    <name type="scientific">Luteolibacter rhizosphaerae</name>
    <dbReference type="NCBI Taxonomy" id="2989719"/>
    <lineage>
        <taxon>Bacteria</taxon>
        <taxon>Pseudomonadati</taxon>
        <taxon>Verrucomicrobiota</taxon>
        <taxon>Verrucomicrobiia</taxon>
        <taxon>Verrucomicrobiales</taxon>
        <taxon>Verrucomicrobiaceae</taxon>
        <taxon>Luteolibacter</taxon>
    </lineage>
</organism>
<dbReference type="EMBL" id="JAPDDR010000001">
    <property type="protein sequence ID" value="MCW1911978.1"/>
    <property type="molecule type" value="Genomic_DNA"/>
</dbReference>
<dbReference type="RefSeq" id="WP_264509939.1">
    <property type="nucleotide sequence ID" value="NZ_JAPDDR010000001.1"/>
</dbReference>
<reference evidence="2" key="1">
    <citation type="submission" date="2022-10" db="EMBL/GenBank/DDBJ databases">
        <title>Luteolibacter sp. GHJ8, whole genome shotgun sequencing project.</title>
        <authorList>
            <person name="Zhao G."/>
            <person name="Shen L."/>
        </authorList>
    </citation>
    <scope>NUCLEOTIDE SEQUENCE</scope>
    <source>
        <strain evidence="2">GHJ8</strain>
    </source>
</reference>